<accession>T2JLL7</accession>
<evidence type="ECO:0000313" key="2">
    <source>
        <dbReference type="Proteomes" id="UP000018130"/>
    </source>
</evidence>
<dbReference type="Pfam" id="PF01715">
    <property type="entry name" value="IPPT"/>
    <property type="match status" value="1"/>
</dbReference>
<gene>
    <name evidence="1" type="ORF">CWATWH0402_4168</name>
</gene>
<comment type="caution">
    <text evidence="1">The sequence shown here is derived from an EMBL/GenBank/DDBJ whole genome shotgun (WGS) entry which is preliminary data.</text>
</comment>
<name>T2JLL7_CROWT</name>
<dbReference type="EMBL" id="CAQN01000473">
    <property type="protein sequence ID" value="CCQ66748.1"/>
    <property type="molecule type" value="Genomic_DNA"/>
</dbReference>
<dbReference type="Proteomes" id="UP000018130">
    <property type="component" value="Unassembled WGS sequence"/>
</dbReference>
<reference evidence="1 2" key="1">
    <citation type="submission" date="2013-01" db="EMBL/GenBank/DDBJ databases">
        <authorList>
            <person name="Bench S."/>
        </authorList>
    </citation>
    <scope>NUCLEOTIDE SEQUENCE [LARGE SCALE GENOMIC DNA]</scope>
    <source>
        <strain evidence="1 2">WH 0402</strain>
    </source>
</reference>
<dbReference type="EC" id="2.5.1.75" evidence="1"/>
<dbReference type="GO" id="GO:0052381">
    <property type="term" value="F:tRNA dimethylallyltransferase activity"/>
    <property type="evidence" value="ECO:0007669"/>
    <property type="project" value="UniProtKB-EC"/>
</dbReference>
<keyword evidence="1" id="KW-0808">Transferase</keyword>
<dbReference type="AlphaFoldDB" id="T2JLL7"/>
<evidence type="ECO:0000313" key="1">
    <source>
        <dbReference type="EMBL" id="CCQ66748.1"/>
    </source>
</evidence>
<protein>
    <submittedName>
        <fullName evidence="1">tRNA delta(2)-isopentenylpyrophosphate transferase</fullName>
        <ecNumber evidence="1">2.5.1.75</ecNumber>
    </submittedName>
</protein>
<sequence length="57" mass="6453">MRTLRALEVFYATGIPISQQQGENPPSYPIIQIGLDCSSEELRKNCRKTKNDRDGVD</sequence>
<proteinExistence type="predicted"/>
<reference evidence="1 2" key="2">
    <citation type="submission" date="2013-09" db="EMBL/GenBank/DDBJ databases">
        <title>Whole genome comparison of six Crocosphaera watsonii strains with differing phenotypes.</title>
        <authorList>
            <person name="Bench S.R."/>
            <person name="Heller P."/>
            <person name="Frank I."/>
            <person name="Arciniega M."/>
            <person name="Shilova I.N."/>
            <person name="Zehr J.P."/>
        </authorList>
    </citation>
    <scope>NUCLEOTIDE SEQUENCE [LARGE SCALE GENOMIC DNA]</scope>
    <source>
        <strain evidence="1 2">WH 0402</strain>
    </source>
</reference>
<organism evidence="1 2">
    <name type="scientific">Crocosphaera watsonii WH 0402</name>
    <dbReference type="NCBI Taxonomy" id="1284629"/>
    <lineage>
        <taxon>Bacteria</taxon>
        <taxon>Bacillati</taxon>
        <taxon>Cyanobacteriota</taxon>
        <taxon>Cyanophyceae</taxon>
        <taxon>Oscillatoriophycideae</taxon>
        <taxon>Chroococcales</taxon>
        <taxon>Aphanothecaceae</taxon>
        <taxon>Crocosphaera</taxon>
    </lineage>
</organism>